<dbReference type="Pfam" id="PF03734">
    <property type="entry name" value="YkuD"/>
    <property type="match status" value="1"/>
</dbReference>
<evidence type="ECO:0000256" key="10">
    <source>
        <dbReference type="SAM" id="SignalP"/>
    </source>
</evidence>
<dbReference type="Gene3D" id="2.40.440.10">
    <property type="entry name" value="L,D-transpeptidase catalytic domain-like"/>
    <property type="match status" value="1"/>
</dbReference>
<evidence type="ECO:0000313" key="14">
    <source>
        <dbReference type="Proteomes" id="UP000298545"/>
    </source>
</evidence>
<protein>
    <submittedName>
        <fullName evidence="12">L,D-transpeptidase</fullName>
    </submittedName>
</protein>
<organism evidence="12 14">
    <name type="scientific">Agrobacterium larrymoorei</name>
    <dbReference type="NCBI Taxonomy" id="160699"/>
    <lineage>
        <taxon>Bacteria</taxon>
        <taxon>Pseudomonadati</taxon>
        <taxon>Pseudomonadota</taxon>
        <taxon>Alphaproteobacteria</taxon>
        <taxon>Hyphomicrobiales</taxon>
        <taxon>Rhizobiaceae</taxon>
        <taxon>Rhizobium/Agrobacterium group</taxon>
        <taxon>Agrobacterium</taxon>
    </lineage>
</organism>
<evidence type="ECO:0000313" key="15">
    <source>
        <dbReference type="Proteomes" id="UP000826513"/>
    </source>
</evidence>
<comment type="pathway">
    <text evidence="1 9">Cell wall biogenesis; peptidoglycan biosynthesis.</text>
</comment>
<evidence type="ECO:0000256" key="9">
    <source>
        <dbReference type="PROSITE-ProRule" id="PRU01373"/>
    </source>
</evidence>
<gene>
    <name evidence="12" type="ORF">CFBP5473_21585</name>
    <name evidence="13" type="ORF">J5285_25720</name>
</gene>
<evidence type="ECO:0000313" key="12">
    <source>
        <dbReference type="EMBL" id="QCJ00596.1"/>
    </source>
</evidence>
<dbReference type="GO" id="GO:0005576">
    <property type="term" value="C:extracellular region"/>
    <property type="evidence" value="ECO:0007669"/>
    <property type="project" value="TreeGrafter"/>
</dbReference>
<feature type="active site" description="Nucleophile" evidence="9">
    <location>
        <position position="184"/>
    </location>
</feature>
<evidence type="ECO:0000256" key="7">
    <source>
        <dbReference type="ARBA" id="ARBA00022984"/>
    </source>
</evidence>
<dbReference type="InterPro" id="IPR038063">
    <property type="entry name" value="Transpep_catalytic_dom"/>
</dbReference>
<dbReference type="PANTHER" id="PTHR30582:SF24">
    <property type="entry name" value="L,D-TRANSPEPTIDASE ERFK_SRFK-RELATED"/>
    <property type="match status" value="1"/>
</dbReference>
<evidence type="ECO:0000256" key="5">
    <source>
        <dbReference type="ARBA" id="ARBA00022801"/>
    </source>
</evidence>
<evidence type="ECO:0000259" key="11">
    <source>
        <dbReference type="PROSITE" id="PS52029"/>
    </source>
</evidence>
<accession>A0A4D7DT31</accession>
<geneLocation type="plasmid" evidence="13 15">
    <name>unnamed1</name>
</geneLocation>
<dbReference type="CDD" id="cd16913">
    <property type="entry name" value="YkuD_like"/>
    <property type="match status" value="1"/>
</dbReference>
<dbReference type="OrthoDB" id="8402157at2"/>
<geneLocation type="plasmid" evidence="12">
    <name>pAlCFBP5473</name>
</geneLocation>
<dbReference type="PANTHER" id="PTHR30582">
    <property type="entry name" value="L,D-TRANSPEPTIDASE"/>
    <property type="match status" value="1"/>
</dbReference>
<feature type="domain" description="L,D-TPase catalytic" evidence="11">
    <location>
        <begin position="79"/>
        <end position="208"/>
    </location>
</feature>
<evidence type="ECO:0000256" key="3">
    <source>
        <dbReference type="ARBA" id="ARBA00022676"/>
    </source>
</evidence>
<dbReference type="GO" id="GO:0018104">
    <property type="term" value="P:peptidoglycan-protein cross-linking"/>
    <property type="evidence" value="ECO:0007669"/>
    <property type="project" value="TreeGrafter"/>
</dbReference>
<evidence type="ECO:0000313" key="13">
    <source>
        <dbReference type="EMBL" id="QYA10594.1"/>
    </source>
</evidence>
<dbReference type="STRING" id="1367849.GCA_000518585_04438"/>
<dbReference type="EMBL" id="CP039693">
    <property type="protein sequence ID" value="QCJ00596.1"/>
    <property type="molecule type" value="Genomic_DNA"/>
</dbReference>
<evidence type="ECO:0000256" key="2">
    <source>
        <dbReference type="ARBA" id="ARBA00005992"/>
    </source>
</evidence>
<keyword evidence="15" id="KW-1185">Reference proteome</keyword>
<dbReference type="Proteomes" id="UP000826513">
    <property type="component" value="Plasmid unnamed1"/>
</dbReference>
<keyword evidence="3" id="KW-0328">Glycosyltransferase</keyword>
<dbReference type="GO" id="GO:0016757">
    <property type="term" value="F:glycosyltransferase activity"/>
    <property type="evidence" value="ECO:0007669"/>
    <property type="project" value="UniProtKB-KW"/>
</dbReference>
<dbReference type="AlphaFoldDB" id="A0A4D7DT31"/>
<dbReference type="UniPathway" id="UPA00219"/>
<evidence type="ECO:0000256" key="8">
    <source>
        <dbReference type="ARBA" id="ARBA00023316"/>
    </source>
</evidence>
<keyword evidence="6 9" id="KW-0133">Cell shape</keyword>
<keyword evidence="7 9" id="KW-0573">Peptidoglycan synthesis</keyword>
<feature type="chain" id="PRO_5044606347" evidence="10">
    <location>
        <begin position="22"/>
        <end position="209"/>
    </location>
</feature>
<proteinExistence type="inferred from homology"/>
<geneLocation type="plasmid" evidence="14">
    <name>palcfbp5473</name>
</geneLocation>
<dbReference type="GO" id="GO:0071972">
    <property type="term" value="F:peptidoglycan L,D-transpeptidase activity"/>
    <property type="evidence" value="ECO:0007669"/>
    <property type="project" value="TreeGrafter"/>
</dbReference>
<keyword evidence="4" id="KW-0808">Transferase</keyword>
<dbReference type="Proteomes" id="UP000298545">
    <property type="component" value="Plasmid pAlCFBP5473"/>
</dbReference>
<keyword evidence="12" id="KW-0614">Plasmid</keyword>
<dbReference type="EMBL" id="CP072170">
    <property type="protein sequence ID" value="QYA10594.1"/>
    <property type="molecule type" value="Genomic_DNA"/>
</dbReference>
<reference evidence="13 15" key="2">
    <citation type="submission" date="2021-03" db="EMBL/GenBank/DDBJ databases">
        <title>Rapid diversification of plasmids in a genus of pathogenic and nitrogen fixing bacteria.</title>
        <authorList>
            <person name="Weisberg A.J."/>
            <person name="Miller M."/>
            <person name="Ream W."/>
            <person name="Grunwald N.J."/>
            <person name="Chang J.H."/>
        </authorList>
    </citation>
    <scope>NUCLEOTIDE SEQUENCE [LARGE SCALE GENOMIC DNA]</scope>
    <source>
        <strain evidence="13 15">AF3.44</strain>
        <plasmid evidence="13 15">unnamed1</plasmid>
    </source>
</reference>
<dbReference type="InterPro" id="IPR050979">
    <property type="entry name" value="LD-transpeptidase"/>
</dbReference>
<dbReference type="InterPro" id="IPR005490">
    <property type="entry name" value="LD_TPept_cat_dom"/>
</dbReference>
<sequence>MKSGIVWCAAFYLLLTLQAMAQYYDPYYDGPYDYREGVPYEDDGSYYERPLAPRSYDRAPLYDEDRSYDRRSTAQGRTGSILIVTGEHTLYYTAPTGEQFAYPIAVGREGKQWFGTTRVVSKKEHPEWRPTAEMRRKNPKLPEVVRPGPSNPLGTRALYLADGLLRIHGTNDPSSIGTNASSGCFRMYREDVEQLYEMVRAGTPVTVHR</sequence>
<dbReference type="GO" id="GO:0008360">
    <property type="term" value="P:regulation of cell shape"/>
    <property type="evidence" value="ECO:0007669"/>
    <property type="project" value="UniProtKB-UniRule"/>
</dbReference>
<feature type="signal peptide" evidence="10">
    <location>
        <begin position="1"/>
        <end position="21"/>
    </location>
</feature>
<evidence type="ECO:0000256" key="6">
    <source>
        <dbReference type="ARBA" id="ARBA00022960"/>
    </source>
</evidence>
<dbReference type="RefSeq" id="WP_051441408.1">
    <property type="nucleotide sequence ID" value="NZ_CP039693.1"/>
</dbReference>
<evidence type="ECO:0000256" key="1">
    <source>
        <dbReference type="ARBA" id="ARBA00004752"/>
    </source>
</evidence>
<feature type="active site" description="Proton donor/acceptor" evidence="9">
    <location>
        <position position="168"/>
    </location>
</feature>
<dbReference type="PROSITE" id="PS52029">
    <property type="entry name" value="LD_TPASE"/>
    <property type="match status" value="1"/>
</dbReference>
<dbReference type="GO" id="GO:0071555">
    <property type="term" value="P:cell wall organization"/>
    <property type="evidence" value="ECO:0007669"/>
    <property type="project" value="UniProtKB-UniRule"/>
</dbReference>
<keyword evidence="5" id="KW-0378">Hydrolase</keyword>
<dbReference type="SUPFAM" id="SSF141523">
    <property type="entry name" value="L,D-transpeptidase catalytic domain-like"/>
    <property type="match status" value="1"/>
</dbReference>
<evidence type="ECO:0000256" key="4">
    <source>
        <dbReference type="ARBA" id="ARBA00022679"/>
    </source>
</evidence>
<keyword evidence="10" id="KW-0732">Signal</keyword>
<name>A0A4D7DT31_9HYPH</name>
<comment type="similarity">
    <text evidence="2">Belongs to the YkuD family.</text>
</comment>
<dbReference type="KEGG" id="alf:CFBP5473_21585"/>
<reference evidence="12 14" key="1">
    <citation type="submission" date="2019-04" db="EMBL/GenBank/DDBJ databases">
        <title>Complete genome sequence of Agrobacterium larrymoorei CFBP5473.</title>
        <authorList>
            <person name="Haryono M."/>
            <person name="Chou L."/>
            <person name="Lin Y.-C."/>
            <person name="Lai E.-M."/>
            <person name="Kuo C.-H."/>
        </authorList>
    </citation>
    <scope>NUCLEOTIDE SEQUENCE [LARGE SCALE GENOMIC DNA]</scope>
    <source>
        <strain evidence="12 14">CFBP5473</strain>
        <plasmid evidence="14">palcfbp5473</plasmid>
        <plasmid evidence="12">pAlCFBP5473</plasmid>
    </source>
</reference>
<keyword evidence="8 9" id="KW-0961">Cell wall biogenesis/degradation</keyword>
<dbReference type="FunFam" id="2.40.440.10:FF:000002">
    <property type="entry name" value="L,D-transpeptidase ErfK/SrfK"/>
    <property type="match status" value="1"/>
</dbReference>